<evidence type="ECO:0000313" key="8">
    <source>
        <dbReference type="Proteomes" id="UP000184600"/>
    </source>
</evidence>
<dbReference type="SUPFAM" id="SSF55136">
    <property type="entry name" value="Probable bacterial effector-binding domain"/>
    <property type="match status" value="1"/>
</dbReference>
<evidence type="ECO:0000256" key="3">
    <source>
        <dbReference type="ARBA" id="ARBA00023125"/>
    </source>
</evidence>
<feature type="coiled-coil region" evidence="5">
    <location>
        <begin position="83"/>
        <end position="110"/>
    </location>
</feature>
<evidence type="ECO:0000256" key="1">
    <source>
        <dbReference type="ARBA" id="ARBA00022491"/>
    </source>
</evidence>
<evidence type="ECO:0000256" key="2">
    <source>
        <dbReference type="ARBA" id="ARBA00023015"/>
    </source>
</evidence>
<dbReference type="AlphaFoldDB" id="A0A1M7Z1D5"/>
<dbReference type="PROSITE" id="PS50937">
    <property type="entry name" value="HTH_MERR_2"/>
    <property type="match status" value="1"/>
</dbReference>
<name>A0A1M7Z1D5_9VIBR</name>
<sequence>MKKKELLTVSQLSKLRNVSIDTLRYYDKMEVFKPFYVDPNSGYRYYSILQYEQLGTIIELRNIGLSVEDIKYYMNNRNTSKSLMILKDQQHKLEDEMEQIAAKVRVLQSRILDIEQFQEQYQTETILVKQLPARCFQKFPHPVNIEDARSFSYSVLSLESQLNETLPLIASQRVGHVMDLSPVLPDDSEPQYDNIASLWNDETALFILKEFKAQTGIPSETYDQIEAGTYVCTTYSGLNKDAGTKALSEMLRFCRSQGFTIADRLAWSIIQIDTSITNLKEEAIYEIQLRIEDALPE</sequence>
<keyword evidence="3" id="KW-0238">DNA-binding</keyword>
<dbReference type="GO" id="GO:0003700">
    <property type="term" value="F:DNA-binding transcription factor activity"/>
    <property type="evidence" value="ECO:0007669"/>
    <property type="project" value="InterPro"/>
</dbReference>
<dbReference type="RefSeq" id="WP_073586202.1">
    <property type="nucleotide sequence ID" value="NZ_AP024897.1"/>
</dbReference>
<dbReference type="OrthoDB" id="9802039at2"/>
<dbReference type="Proteomes" id="UP000184600">
    <property type="component" value="Unassembled WGS sequence"/>
</dbReference>
<dbReference type="PANTHER" id="PTHR30204:SF69">
    <property type="entry name" value="MERR-FAMILY TRANSCRIPTIONAL REGULATOR"/>
    <property type="match status" value="1"/>
</dbReference>
<dbReference type="InterPro" id="IPR011256">
    <property type="entry name" value="Reg_factor_effector_dom_sf"/>
</dbReference>
<organism evidence="7 8">
    <name type="scientific">Vibrio quintilis</name>
    <dbReference type="NCBI Taxonomy" id="1117707"/>
    <lineage>
        <taxon>Bacteria</taxon>
        <taxon>Pseudomonadati</taxon>
        <taxon>Pseudomonadota</taxon>
        <taxon>Gammaproteobacteria</taxon>
        <taxon>Vibrionales</taxon>
        <taxon>Vibrionaceae</taxon>
        <taxon>Vibrio</taxon>
    </lineage>
</organism>
<evidence type="ECO:0000256" key="4">
    <source>
        <dbReference type="ARBA" id="ARBA00023163"/>
    </source>
</evidence>
<evidence type="ECO:0000256" key="5">
    <source>
        <dbReference type="SAM" id="Coils"/>
    </source>
</evidence>
<keyword evidence="4" id="KW-0804">Transcription</keyword>
<dbReference type="STRING" id="1117707.VQ7734_04529"/>
<reference evidence="8" key="1">
    <citation type="submission" date="2016-12" db="EMBL/GenBank/DDBJ databases">
        <authorList>
            <person name="Rodrigo-Torres L."/>
            <person name="Arahal R.D."/>
            <person name="Lucena T."/>
        </authorList>
    </citation>
    <scope>NUCLEOTIDE SEQUENCE [LARGE SCALE GENOMIC DNA]</scope>
</reference>
<dbReference type="PANTHER" id="PTHR30204">
    <property type="entry name" value="REDOX-CYCLING DRUG-SENSING TRANSCRIPTIONAL ACTIVATOR SOXR"/>
    <property type="match status" value="1"/>
</dbReference>
<dbReference type="SMART" id="SM00422">
    <property type="entry name" value="HTH_MERR"/>
    <property type="match status" value="1"/>
</dbReference>
<proteinExistence type="predicted"/>
<dbReference type="InterPro" id="IPR000551">
    <property type="entry name" value="MerR-type_HTH_dom"/>
</dbReference>
<dbReference type="SUPFAM" id="SSF46955">
    <property type="entry name" value="Putative DNA-binding domain"/>
    <property type="match status" value="1"/>
</dbReference>
<keyword evidence="1" id="KW-0678">Repressor</keyword>
<dbReference type="EMBL" id="FRFG01000078">
    <property type="protein sequence ID" value="SHO58757.1"/>
    <property type="molecule type" value="Genomic_DNA"/>
</dbReference>
<dbReference type="InterPro" id="IPR009061">
    <property type="entry name" value="DNA-bd_dom_put_sf"/>
</dbReference>
<keyword evidence="5" id="KW-0175">Coiled coil</keyword>
<evidence type="ECO:0000259" key="6">
    <source>
        <dbReference type="PROSITE" id="PS50937"/>
    </source>
</evidence>
<accession>A0A1M7Z1D5</accession>
<dbReference type="Gene3D" id="3.20.80.10">
    <property type="entry name" value="Regulatory factor, effector binding domain"/>
    <property type="match status" value="1"/>
</dbReference>
<keyword evidence="2" id="KW-0805">Transcription regulation</keyword>
<dbReference type="Pfam" id="PF13411">
    <property type="entry name" value="MerR_1"/>
    <property type="match status" value="1"/>
</dbReference>
<dbReference type="Gene3D" id="1.10.1660.10">
    <property type="match status" value="1"/>
</dbReference>
<keyword evidence="8" id="KW-1185">Reference proteome</keyword>
<evidence type="ECO:0000313" key="7">
    <source>
        <dbReference type="EMBL" id="SHO58757.1"/>
    </source>
</evidence>
<gene>
    <name evidence="7" type="primary">bmrR</name>
    <name evidence="7" type="ORF">VQ7734_04529</name>
</gene>
<dbReference type="GO" id="GO:0003677">
    <property type="term" value="F:DNA binding"/>
    <property type="evidence" value="ECO:0007669"/>
    <property type="project" value="UniProtKB-KW"/>
</dbReference>
<feature type="domain" description="HTH merR-type" evidence="6">
    <location>
        <begin position="6"/>
        <end position="76"/>
    </location>
</feature>
<protein>
    <submittedName>
        <fullName evidence="7">Multidrug-efflux transporter 1 regulator</fullName>
    </submittedName>
</protein>
<dbReference type="InterPro" id="IPR047057">
    <property type="entry name" value="MerR_fam"/>
</dbReference>